<reference evidence="1 2" key="1">
    <citation type="submission" date="2014-12" db="EMBL/GenBank/DDBJ databases">
        <title>16Stimator: statistical estimation of ribosomal gene copy numbers from draft genome assemblies.</title>
        <authorList>
            <person name="Perisin M.A."/>
            <person name="Vetter M."/>
            <person name="Gilbert J.A."/>
            <person name="Bergelson J."/>
        </authorList>
    </citation>
    <scope>NUCLEOTIDE SEQUENCE [LARGE SCALE GENOMIC DNA]</scope>
    <source>
        <strain evidence="1 2">MEDvA23</strain>
    </source>
</reference>
<dbReference type="EMBL" id="JXQQ01000020">
    <property type="protein sequence ID" value="KIQ33622.1"/>
    <property type="molecule type" value="Genomic_DNA"/>
</dbReference>
<organism evidence="1 2">
    <name type="scientific">Variovorax paradoxus</name>
    <dbReference type="NCBI Taxonomy" id="34073"/>
    <lineage>
        <taxon>Bacteria</taxon>
        <taxon>Pseudomonadati</taxon>
        <taxon>Pseudomonadota</taxon>
        <taxon>Betaproteobacteria</taxon>
        <taxon>Burkholderiales</taxon>
        <taxon>Comamonadaceae</taxon>
        <taxon>Variovorax</taxon>
    </lineage>
</organism>
<dbReference type="RefSeq" id="WP_042578535.1">
    <property type="nucleotide sequence ID" value="NZ_JXQQ01000020.1"/>
</dbReference>
<dbReference type="SUPFAM" id="SSF82171">
    <property type="entry name" value="DPP6 N-terminal domain-like"/>
    <property type="match status" value="1"/>
</dbReference>
<evidence type="ECO:0000313" key="2">
    <source>
        <dbReference type="Proteomes" id="UP000032067"/>
    </source>
</evidence>
<sequence length="391" mass="42893">MSQEFLSITRGELWLRGGGAAPVQIESPFARELIQREANSRRTTSWKHAEREESKGMLSGAALWGRGGPGGAMAPARFQHVCRGGPRTIYYVLSVGRSIGLFRYELDEKREVRLFHRQHTPILGMAYVPETRHLVLAVGQPDGTAQLEVFDEEGNAKGAITGGDSLDAAPAAMPGATSTLVYQSCGVARHAESGVVVAMAHSTVNWLDYKSAEMDSLLDDPEWDYIVPRIAADGTLYAIRRPVEKPAHERAGGAIKDTLMMPLRLGKAVFGYLNFFSMIYGKEPLRSAGGPRTPELDQDLGQLWLHGRMIELSKVRNDPQYAGNLVPGSWQLIAQEGRRASPRVVASHVAHFDLAPDGAVLYSNGYDIFSWSRGEQRKLDREALVEGLAAL</sequence>
<accession>A0A0D0L5H8</accession>
<dbReference type="Proteomes" id="UP000032067">
    <property type="component" value="Unassembled WGS sequence"/>
</dbReference>
<dbReference type="AlphaFoldDB" id="A0A0D0L5H8"/>
<protein>
    <submittedName>
        <fullName evidence="1">Uncharacterized protein</fullName>
    </submittedName>
</protein>
<gene>
    <name evidence="1" type="ORF">RT97_09530</name>
</gene>
<evidence type="ECO:0000313" key="1">
    <source>
        <dbReference type="EMBL" id="KIQ33622.1"/>
    </source>
</evidence>
<name>A0A0D0L5H8_VARPD</name>
<comment type="caution">
    <text evidence="1">The sequence shown here is derived from an EMBL/GenBank/DDBJ whole genome shotgun (WGS) entry which is preliminary data.</text>
</comment>
<proteinExistence type="predicted"/>
<dbReference type="OrthoDB" id="8879187at2"/>